<dbReference type="Gene3D" id="1.10.10.10">
    <property type="entry name" value="Winged helix-like DNA-binding domain superfamily/Winged helix DNA-binding domain"/>
    <property type="match status" value="1"/>
</dbReference>
<dbReference type="InterPro" id="IPR036388">
    <property type="entry name" value="WH-like_DNA-bd_sf"/>
</dbReference>
<sequence length="107" mass="12307">MSIVNSNQYDSDVKIDESMLQAIYSANLSKINCRVLLYILHVEHKVKGVFLSIPIECMSENIKCTQQECEKAIKSLAKRNIIIIDSMPDENFGVIFHINRDFKAWKS</sequence>
<dbReference type="Proteomes" id="UP000461768">
    <property type="component" value="Unassembled WGS sequence"/>
</dbReference>
<accession>A0A7V7QJQ7</accession>
<dbReference type="RefSeq" id="WP_151144074.1">
    <property type="nucleotide sequence ID" value="NZ_WAGX01000005.1"/>
</dbReference>
<protein>
    <submittedName>
        <fullName evidence="1">Uncharacterized protein</fullName>
    </submittedName>
</protein>
<name>A0A7V7QJQ7_9FIRM</name>
<dbReference type="EMBL" id="WAGX01000005">
    <property type="protein sequence ID" value="KAB1437578.1"/>
    <property type="molecule type" value="Genomic_DNA"/>
</dbReference>
<reference evidence="1 2" key="1">
    <citation type="submission" date="2019-09" db="EMBL/GenBank/DDBJ databases">
        <authorList>
            <person name="Valk L.C."/>
        </authorList>
    </citation>
    <scope>NUCLEOTIDE SEQUENCE [LARGE SCALE GENOMIC DNA]</scope>
    <source>
        <strain evidence="1">GalUA</strain>
    </source>
</reference>
<proteinExistence type="predicted"/>
<gene>
    <name evidence="1" type="ORF">F7O84_08200</name>
</gene>
<dbReference type="AlphaFoldDB" id="A0A7V7QJQ7"/>
<evidence type="ECO:0000313" key="2">
    <source>
        <dbReference type="Proteomes" id="UP000461768"/>
    </source>
</evidence>
<evidence type="ECO:0000313" key="1">
    <source>
        <dbReference type="EMBL" id="KAB1437578.1"/>
    </source>
</evidence>
<comment type="caution">
    <text evidence="1">The sequence shown here is derived from an EMBL/GenBank/DDBJ whole genome shotgun (WGS) entry which is preliminary data.</text>
</comment>
<keyword evidence="2" id="KW-1185">Reference proteome</keyword>
<reference evidence="1 2" key="2">
    <citation type="submission" date="2020-02" db="EMBL/GenBank/DDBJ databases">
        <title>Candidatus Galacturonibacter soehngenii shows hetero-acetogenic catabolism of galacturonic acid but lacks a canonical carbon monoxide dehydrogenase/acetyl-CoA synthase complex.</title>
        <authorList>
            <person name="Diender M."/>
            <person name="Stouten G.R."/>
            <person name="Petersen J.F."/>
            <person name="Nielsen P.H."/>
            <person name="Dueholm M.S."/>
            <person name="Pronk J.T."/>
            <person name="Van Loosdrecht M.C.M."/>
        </authorList>
    </citation>
    <scope>NUCLEOTIDE SEQUENCE [LARGE SCALE GENOMIC DNA]</scope>
    <source>
        <strain evidence="1">GalUA</strain>
    </source>
</reference>
<organism evidence="1 2">
    <name type="scientific">Candidatus Galacturonatibacter soehngenii</name>
    <dbReference type="NCBI Taxonomy" id="2307010"/>
    <lineage>
        <taxon>Bacteria</taxon>
        <taxon>Bacillati</taxon>
        <taxon>Bacillota</taxon>
        <taxon>Clostridia</taxon>
        <taxon>Lachnospirales</taxon>
        <taxon>Lachnospiraceae</taxon>
        <taxon>Candidatus Galacturonatibacter</taxon>
    </lineage>
</organism>